<evidence type="ECO:0000259" key="15">
    <source>
        <dbReference type="PROSITE" id="PS50112"/>
    </source>
</evidence>
<feature type="domain" description="PAS" evidence="15">
    <location>
        <begin position="285"/>
        <end position="356"/>
    </location>
</feature>
<dbReference type="CDD" id="cd17546">
    <property type="entry name" value="REC_hyHK_CKI1_RcsC-like"/>
    <property type="match status" value="1"/>
</dbReference>
<name>A0ABN4ALC5_EMTOG</name>
<dbReference type="InterPro" id="IPR004358">
    <property type="entry name" value="Sig_transdc_His_kin-like_C"/>
</dbReference>
<dbReference type="InterPro" id="IPR036097">
    <property type="entry name" value="HisK_dim/P_sf"/>
</dbReference>
<dbReference type="Pfam" id="PF02518">
    <property type="entry name" value="HATPase_c"/>
    <property type="match status" value="1"/>
</dbReference>
<keyword evidence="9" id="KW-1133">Transmembrane helix</keyword>
<evidence type="ECO:0000256" key="8">
    <source>
        <dbReference type="ARBA" id="ARBA00022840"/>
    </source>
</evidence>
<dbReference type="SMART" id="SM00387">
    <property type="entry name" value="HATPase_c"/>
    <property type="match status" value="1"/>
</dbReference>
<dbReference type="GO" id="GO:0016301">
    <property type="term" value="F:kinase activity"/>
    <property type="evidence" value="ECO:0007669"/>
    <property type="project" value="UniProtKB-KW"/>
</dbReference>
<dbReference type="Gene3D" id="3.30.565.10">
    <property type="entry name" value="Histidine kinase-like ATPase, C-terminal domain"/>
    <property type="match status" value="1"/>
</dbReference>
<evidence type="ECO:0000256" key="1">
    <source>
        <dbReference type="ARBA" id="ARBA00000085"/>
    </source>
</evidence>
<keyword evidence="18" id="KW-1185">Reference proteome</keyword>
<dbReference type="PROSITE" id="PS50113">
    <property type="entry name" value="PAC"/>
    <property type="match status" value="1"/>
</dbReference>
<dbReference type="SUPFAM" id="SSF47384">
    <property type="entry name" value="Homodimeric domain of signal transducing histidine kinase"/>
    <property type="match status" value="1"/>
</dbReference>
<dbReference type="InterPro" id="IPR011006">
    <property type="entry name" value="CheY-like_superfamily"/>
</dbReference>
<dbReference type="Gene3D" id="3.30.450.20">
    <property type="entry name" value="PAS domain"/>
    <property type="match status" value="2"/>
</dbReference>
<evidence type="ECO:0000259" key="14">
    <source>
        <dbReference type="PROSITE" id="PS50110"/>
    </source>
</evidence>
<dbReference type="Pfam" id="PF00072">
    <property type="entry name" value="Response_reg"/>
    <property type="match status" value="1"/>
</dbReference>
<evidence type="ECO:0000256" key="6">
    <source>
        <dbReference type="ARBA" id="ARBA00022692"/>
    </source>
</evidence>
<organism evidence="17 18">
    <name type="scientific">Emticicia oligotrophica (strain DSM 17448 / CIP 109782 / MTCC 6937 / GPTSA100-15)</name>
    <dbReference type="NCBI Taxonomy" id="929562"/>
    <lineage>
        <taxon>Bacteria</taxon>
        <taxon>Pseudomonadati</taxon>
        <taxon>Bacteroidota</taxon>
        <taxon>Cytophagia</taxon>
        <taxon>Cytophagales</taxon>
        <taxon>Leadbetterellaceae</taxon>
        <taxon>Emticicia</taxon>
    </lineage>
</organism>
<dbReference type="InterPro" id="IPR001610">
    <property type="entry name" value="PAC"/>
</dbReference>
<dbReference type="SUPFAM" id="SSF47226">
    <property type="entry name" value="Histidine-containing phosphotransfer domain, HPT domain"/>
    <property type="match status" value="1"/>
</dbReference>
<reference evidence="17 18" key="1">
    <citation type="submission" date="2011-07" db="EMBL/GenBank/DDBJ databases">
        <title>The complete genome of chromosome of Emticicia oligotrophica DSM 17448.</title>
        <authorList>
            <consortium name="US DOE Joint Genome Institute (JGI-PGF)"/>
            <person name="Lucas S."/>
            <person name="Han J."/>
            <person name="Lapidus A."/>
            <person name="Bruce D."/>
            <person name="Goodwin L."/>
            <person name="Pitluck S."/>
            <person name="Peters L."/>
            <person name="Kyrpides N."/>
            <person name="Mavromatis K."/>
            <person name="Ivanova N."/>
            <person name="Ovchinnikova G."/>
            <person name="Teshima H."/>
            <person name="Detter J.C."/>
            <person name="Tapia R."/>
            <person name="Han C."/>
            <person name="Land M."/>
            <person name="Hauser L."/>
            <person name="Markowitz V."/>
            <person name="Cheng J.-F."/>
            <person name="Hugenholtz P."/>
            <person name="Woyke T."/>
            <person name="Wu D."/>
            <person name="Tindall B."/>
            <person name="Pomrenke H."/>
            <person name="Brambilla E."/>
            <person name="Klenk H.-P."/>
            <person name="Eisen J.A."/>
        </authorList>
    </citation>
    <scope>NUCLEOTIDE SEQUENCE [LARGE SCALE GENOMIC DNA]</scope>
    <source>
        <strain evidence="17 18">DSM 17448</strain>
    </source>
</reference>
<dbReference type="InterPro" id="IPR003594">
    <property type="entry name" value="HATPase_dom"/>
</dbReference>
<dbReference type="InterPro" id="IPR001789">
    <property type="entry name" value="Sig_transdc_resp-reg_receiver"/>
</dbReference>
<dbReference type="InterPro" id="IPR035965">
    <property type="entry name" value="PAS-like_dom_sf"/>
</dbReference>
<evidence type="ECO:0000313" key="17">
    <source>
        <dbReference type="EMBL" id="AFK02558.1"/>
    </source>
</evidence>
<evidence type="ECO:0000256" key="3">
    <source>
        <dbReference type="ARBA" id="ARBA00012438"/>
    </source>
</evidence>
<gene>
    <name evidence="17" type="ordered locus">Emtol_1410</name>
</gene>
<feature type="modified residue" description="4-aspartylphosphate" evidence="12">
    <location>
        <position position="724"/>
    </location>
</feature>
<dbReference type="EC" id="2.7.13.3" evidence="3"/>
<dbReference type="Proteomes" id="UP000002875">
    <property type="component" value="Chromosome"/>
</dbReference>
<dbReference type="CDD" id="cd00130">
    <property type="entry name" value="PAS"/>
    <property type="match status" value="1"/>
</dbReference>
<evidence type="ECO:0000256" key="7">
    <source>
        <dbReference type="ARBA" id="ARBA00022741"/>
    </source>
</evidence>
<comment type="subcellular location">
    <subcellularLocation>
        <location evidence="2">Cell membrane</location>
        <topology evidence="2">Multi-pass membrane protein</topology>
    </subcellularLocation>
</comment>
<feature type="domain" description="Response regulatory" evidence="14">
    <location>
        <begin position="675"/>
        <end position="791"/>
    </location>
</feature>
<dbReference type="PROSITE" id="PS50110">
    <property type="entry name" value="RESPONSE_REGULATORY"/>
    <property type="match status" value="1"/>
</dbReference>
<keyword evidence="17" id="KW-0418">Kinase</keyword>
<evidence type="ECO:0000256" key="4">
    <source>
        <dbReference type="ARBA" id="ARBA00022475"/>
    </source>
</evidence>
<comment type="catalytic activity">
    <reaction evidence="1">
        <text>ATP + protein L-histidine = ADP + protein N-phospho-L-histidine.</text>
        <dbReference type="EC" id="2.7.13.3"/>
    </reaction>
</comment>
<dbReference type="InterPro" id="IPR036890">
    <property type="entry name" value="HATPase_C_sf"/>
</dbReference>
<dbReference type="SMART" id="SM00086">
    <property type="entry name" value="PAC"/>
    <property type="match status" value="1"/>
</dbReference>
<evidence type="ECO:0000256" key="9">
    <source>
        <dbReference type="ARBA" id="ARBA00022989"/>
    </source>
</evidence>
<sequence length="920" mass="106140">MITLRKSQLTYPKFLNRTFAYYPSFSSIITPQFFNKYQYLVSNIDNLLFAVSANGLVKFNSQNIRCDYPLKIDSSTKRLFFDFYYDYVCSVFSLVDEKVQTTYPYIELPIKNSVGKHAWVKVNLFLTNLQNEPLLYGTVQDFSHEKSSNEHKVDITNEAASTLISSLETGVLMEDENRRVIITNKSLLNIFDLNLNPNDLIGQNCQLMAHEMKSYFKYPEQFIDFIEMNVQGHTVKNGEILELKNGKILERDYLPIQNKNGKYRHIWKYRDITLKYNIDKQIKQSEEKHRGIIENMQLGIIEVDTNDIIINAYNKLCEMTGYEPDELIGKKAYQVLIKNSNIETYKEAKNRIIKGDGKPYEIPVIRKDGTTIWVIISSSPIYNEQNQLTGLLSIFYDITERKKLEQELELANKVAAAAQESERLFLTSMTHELKTPINAIIGMTDLLKLTQLNREQLDYLGILETSTKFLQKLITDILDISKIESGNIQINAISFDLNKMLTDTVKTFEHTLGKKNIDLVLDLDFSLDSYIIGDPLLLQQILINLLSNAEKFTSEGQITVKISIVNQTNQNVKIGFSVKDTGIGFELDNKDLIFNKFFQLPSVSQHKSEGVGLGLTIVKKLIELHESEIKVKSKKGKGSEFSFELTFDKGLKLEAPKVLNSRTEDNIPTNFQNLRILVVEDNLLNQQYLERVMNKWSVNYDVAKSGEEAIQIFDKKRFDLVFMDLQLPGIDGFETAVKLRTNFPERTFIIIAMTAVVFPKIEREVLKFGMDDIIKKPFTLTELSNKINSYFPKSSFDETTEPQNIFISELDKDFLNEFYIDDYRYALEVFKVFESEYLKELESILASTKKDDLSTIKKRLHRIKASFKMVGLSELENIISFFILKNNNTIADLKKMVNPNDITYIKNIIKKQISILENVT</sequence>
<dbReference type="InterPro" id="IPR003661">
    <property type="entry name" value="HisK_dim/P_dom"/>
</dbReference>
<protein>
    <recommendedName>
        <fullName evidence="3">histidine kinase</fullName>
        <ecNumber evidence="3">2.7.13.3</ecNumber>
    </recommendedName>
</protein>
<dbReference type="Pfam" id="PF00512">
    <property type="entry name" value="HisKA"/>
    <property type="match status" value="1"/>
</dbReference>
<evidence type="ECO:0000259" key="13">
    <source>
        <dbReference type="PROSITE" id="PS50109"/>
    </source>
</evidence>
<dbReference type="RefSeq" id="WP_015028258.1">
    <property type="nucleotide sequence ID" value="NC_018748.1"/>
</dbReference>
<dbReference type="Gene3D" id="3.40.50.2300">
    <property type="match status" value="1"/>
</dbReference>
<keyword evidence="10" id="KW-0902">Two-component regulatory system</keyword>
<dbReference type="InterPro" id="IPR000014">
    <property type="entry name" value="PAS"/>
</dbReference>
<dbReference type="PROSITE" id="PS50112">
    <property type="entry name" value="PAS"/>
    <property type="match status" value="1"/>
</dbReference>
<dbReference type="SUPFAM" id="SSF52172">
    <property type="entry name" value="CheY-like"/>
    <property type="match status" value="1"/>
</dbReference>
<keyword evidence="8" id="KW-0067">ATP-binding</keyword>
<dbReference type="SMART" id="SM00091">
    <property type="entry name" value="PAS"/>
    <property type="match status" value="2"/>
</dbReference>
<evidence type="ECO:0000259" key="16">
    <source>
        <dbReference type="PROSITE" id="PS50113"/>
    </source>
</evidence>
<keyword evidence="7" id="KW-0547">Nucleotide-binding</keyword>
<dbReference type="Gene3D" id="1.10.287.130">
    <property type="match status" value="1"/>
</dbReference>
<dbReference type="SMART" id="SM00388">
    <property type="entry name" value="HisKA"/>
    <property type="match status" value="1"/>
</dbReference>
<dbReference type="InterPro" id="IPR000700">
    <property type="entry name" value="PAS-assoc_C"/>
</dbReference>
<feature type="domain" description="PAC" evidence="16">
    <location>
        <begin position="358"/>
        <end position="410"/>
    </location>
</feature>
<keyword evidence="5 12" id="KW-0597">Phosphoprotein</keyword>
<evidence type="ECO:0000256" key="5">
    <source>
        <dbReference type="ARBA" id="ARBA00022553"/>
    </source>
</evidence>
<dbReference type="PROSITE" id="PS50109">
    <property type="entry name" value="HIS_KIN"/>
    <property type="match status" value="1"/>
</dbReference>
<keyword evidence="17" id="KW-0808">Transferase</keyword>
<dbReference type="EMBL" id="CP002961">
    <property type="protein sequence ID" value="AFK02558.1"/>
    <property type="molecule type" value="Genomic_DNA"/>
</dbReference>
<dbReference type="SUPFAM" id="SSF55785">
    <property type="entry name" value="PYP-like sensor domain (PAS domain)"/>
    <property type="match status" value="2"/>
</dbReference>
<dbReference type="NCBIfam" id="TIGR00229">
    <property type="entry name" value="sensory_box"/>
    <property type="match status" value="1"/>
</dbReference>
<keyword evidence="4" id="KW-1003">Cell membrane</keyword>
<dbReference type="SMART" id="SM00448">
    <property type="entry name" value="REC"/>
    <property type="match status" value="1"/>
</dbReference>
<dbReference type="CDD" id="cd00082">
    <property type="entry name" value="HisKA"/>
    <property type="match status" value="1"/>
</dbReference>
<evidence type="ECO:0000313" key="18">
    <source>
        <dbReference type="Proteomes" id="UP000002875"/>
    </source>
</evidence>
<evidence type="ECO:0000256" key="12">
    <source>
        <dbReference type="PROSITE-ProRule" id="PRU00169"/>
    </source>
</evidence>
<dbReference type="InterPro" id="IPR005467">
    <property type="entry name" value="His_kinase_dom"/>
</dbReference>
<feature type="domain" description="Histidine kinase" evidence="13">
    <location>
        <begin position="428"/>
        <end position="649"/>
    </location>
</feature>
<evidence type="ECO:0000256" key="10">
    <source>
        <dbReference type="ARBA" id="ARBA00023012"/>
    </source>
</evidence>
<evidence type="ECO:0000256" key="2">
    <source>
        <dbReference type="ARBA" id="ARBA00004651"/>
    </source>
</evidence>
<dbReference type="PANTHER" id="PTHR45339:SF1">
    <property type="entry name" value="HYBRID SIGNAL TRANSDUCTION HISTIDINE KINASE J"/>
    <property type="match status" value="1"/>
</dbReference>
<keyword evidence="6" id="KW-0812">Transmembrane</keyword>
<dbReference type="PANTHER" id="PTHR45339">
    <property type="entry name" value="HYBRID SIGNAL TRANSDUCTION HISTIDINE KINASE J"/>
    <property type="match status" value="1"/>
</dbReference>
<dbReference type="PRINTS" id="PR00344">
    <property type="entry name" value="BCTRLSENSOR"/>
</dbReference>
<accession>A0ABN4ALC5</accession>
<dbReference type="Pfam" id="PF13426">
    <property type="entry name" value="PAS_9"/>
    <property type="match status" value="2"/>
</dbReference>
<dbReference type="SUPFAM" id="SSF55874">
    <property type="entry name" value="ATPase domain of HSP90 chaperone/DNA topoisomerase II/histidine kinase"/>
    <property type="match status" value="1"/>
</dbReference>
<keyword evidence="11" id="KW-0472">Membrane</keyword>
<dbReference type="InterPro" id="IPR036641">
    <property type="entry name" value="HPT_dom_sf"/>
</dbReference>
<proteinExistence type="predicted"/>
<evidence type="ECO:0000256" key="11">
    <source>
        <dbReference type="ARBA" id="ARBA00023136"/>
    </source>
</evidence>